<name>A0A255E0P5_9ACTN</name>
<protein>
    <submittedName>
        <fullName evidence="4">Phosphodiesterase</fullName>
    </submittedName>
</protein>
<dbReference type="Gene3D" id="1.10.3210.10">
    <property type="entry name" value="Hypothetical protein af1432"/>
    <property type="match status" value="1"/>
</dbReference>
<dbReference type="AlphaFoldDB" id="A0A255E0P5"/>
<dbReference type="SUPFAM" id="SSF109604">
    <property type="entry name" value="HD-domain/PDEase-like"/>
    <property type="match status" value="1"/>
</dbReference>
<evidence type="ECO:0000256" key="2">
    <source>
        <dbReference type="SAM" id="MobiDB-lite"/>
    </source>
</evidence>
<dbReference type="GO" id="GO:0006203">
    <property type="term" value="P:dGTP catabolic process"/>
    <property type="evidence" value="ECO:0007669"/>
    <property type="project" value="TreeGrafter"/>
</dbReference>
<dbReference type="GO" id="GO:0008832">
    <property type="term" value="F:dGTPase activity"/>
    <property type="evidence" value="ECO:0007669"/>
    <property type="project" value="TreeGrafter"/>
</dbReference>
<dbReference type="InterPro" id="IPR003607">
    <property type="entry name" value="HD/PDEase_dom"/>
</dbReference>
<feature type="domain" description="HD" evidence="3">
    <location>
        <begin position="57"/>
        <end position="242"/>
    </location>
</feature>
<dbReference type="Proteomes" id="UP000216533">
    <property type="component" value="Unassembled WGS sequence"/>
</dbReference>
<accession>A0A255E0P5</accession>
<gene>
    <name evidence="4" type="ORF">CGZ92_11750</name>
</gene>
<organism evidence="4 5">
    <name type="scientific">Parenemella sanctibonifatiensis</name>
    <dbReference type="NCBI Taxonomy" id="2016505"/>
    <lineage>
        <taxon>Bacteria</taxon>
        <taxon>Bacillati</taxon>
        <taxon>Actinomycetota</taxon>
        <taxon>Actinomycetes</taxon>
        <taxon>Propionibacteriales</taxon>
        <taxon>Propionibacteriaceae</taxon>
        <taxon>Parenemella</taxon>
    </lineage>
</organism>
<evidence type="ECO:0000259" key="3">
    <source>
        <dbReference type="PROSITE" id="PS51831"/>
    </source>
</evidence>
<dbReference type="InterPro" id="IPR006261">
    <property type="entry name" value="dGTPase"/>
</dbReference>
<dbReference type="InterPro" id="IPR050135">
    <property type="entry name" value="dGTPase-like"/>
</dbReference>
<dbReference type="EMBL" id="NMVI01000026">
    <property type="protein sequence ID" value="OYN85138.1"/>
    <property type="molecule type" value="Genomic_DNA"/>
</dbReference>
<dbReference type="Pfam" id="PF01966">
    <property type="entry name" value="HD"/>
    <property type="match status" value="1"/>
</dbReference>
<dbReference type="PROSITE" id="PS51831">
    <property type="entry name" value="HD"/>
    <property type="match status" value="1"/>
</dbReference>
<dbReference type="SMART" id="SM00471">
    <property type="entry name" value="HDc"/>
    <property type="match status" value="1"/>
</dbReference>
<sequence>MLRERPETGEWTGLSGGLDSESRTDLERLRFAPAFSRLAEVTQVVTAGTTGSMTHNRLSHSIKVTAVARAISVVLVDRHERSELDALGGLDPVVVQAAAVAHDLGHPPFGHLGEQTLDRLARDRFGLTDGFEGNAQTFRILTELEVHGPGTDGLNLTAATRAAVLKYPWGHDRWPDPHPTSWQVLPRGARPAPGRTGSAKFGAYVPDITEMIKVRDCFPQVGAGQQTLECSVMDLADDIAYSLHDLEDFHRSGVLQYAQVSSEFDSWLEDRGLWSAMTDDDLQRIGRAPGAGLERLRRRLADKDEWIYSPDAFSEAVELINDEFVNEVLAMPYDGSIQADRTLAGFLMRWLDVFSSAAVLLPDAPVRAGLVGLSARPWHRVQVLKFIHQYFVLDRPDLAMAQRGQADLLVRLIDALDAWLSDESDAARAPHRLRDLIEISREGYSRVNQERPQWLGSPNDAELARMARGRGIIDYVAGLTDSQAIGFAQRLSGTTNLLWATGVL</sequence>
<comment type="caution">
    <text evidence="4">The sequence shown here is derived from an EMBL/GenBank/DDBJ whole genome shotgun (WGS) entry which is preliminary data.</text>
</comment>
<reference evidence="4 5" key="1">
    <citation type="submission" date="2017-07" db="EMBL/GenBank/DDBJ databases">
        <title>Draft whole genome sequences of clinical Proprionibacteriaceae strains.</title>
        <authorList>
            <person name="Bernier A.-M."/>
            <person name="Bernard K."/>
            <person name="Domingo M.-C."/>
        </authorList>
    </citation>
    <scope>NUCLEOTIDE SEQUENCE [LARGE SCALE GENOMIC DNA]</scope>
    <source>
        <strain evidence="4 5">NML 160184</strain>
    </source>
</reference>
<feature type="region of interest" description="Disordered" evidence="2">
    <location>
        <begin position="1"/>
        <end position="20"/>
    </location>
</feature>
<evidence type="ECO:0000313" key="5">
    <source>
        <dbReference type="Proteomes" id="UP000216533"/>
    </source>
</evidence>
<evidence type="ECO:0000313" key="4">
    <source>
        <dbReference type="EMBL" id="OYN85138.1"/>
    </source>
</evidence>
<evidence type="ECO:0000256" key="1">
    <source>
        <dbReference type="ARBA" id="ARBA00022801"/>
    </source>
</evidence>
<dbReference type="PANTHER" id="PTHR11373">
    <property type="entry name" value="DEOXYNUCLEOSIDE TRIPHOSPHATE TRIPHOSPHOHYDROLASE"/>
    <property type="match status" value="1"/>
</dbReference>
<keyword evidence="1" id="KW-0378">Hydrolase</keyword>
<dbReference type="PANTHER" id="PTHR11373:SF32">
    <property type="entry name" value="DEOXYGUANOSINETRIPHOSPHATE TRIPHOSPHOHYDROLASE"/>
    <property type="match status" value="1"/>
</dbReference>
<dbReference type="InterPro" id="IPR006674">
    <property type="entry name" value="HD_domain"/>
</dbReference>
<dbReference type="NCBIfam" id="TIGR01353">
    <property type="entry name" value="dGTP_triPase"/>
    <property type="match status" value="1"/>
</dbReference>
<proteinExistence type="predicted"/>